<evidence type="ECO:0000256" key="1">
    <source>
        <dbReference type="SAM" id="Coils"/>
    </source>
</evidence>
<dbReference type="Proteomes" id="UP000297549">
    <property type="component" value="Unassembled WGS sequence"/>
</dbReference>
<reference evidence="3 4" key="1">
    <citation type="submission" date="2019-04" db="EMBL/GenBank/DDBJ databases">
        <authorList>
            <person name="Feng G."/>
            <person name="Zhang J."/>
            <person name="Zhu H."/>
        </authorList>
    </citation>
    <scope>NUCLEOTIDE SEQUENCE [LARGE SCALE GENOMIC DNA]</scope>
    <source>
        <strain evidence="3 4">JCM 31653</strain>
    </source>
</reference>
<evidence type="ECO:0000313" key="3">
    <source>
        <dbReference type="EMBL" id="TGE24769.1"/>
    </source>
</evidence>
<sequence>MALVKQYTLTIDGKQAVATVGQLKTEVQRLEKELENTVTGTKEAEAALLALGRAKAAIVEIEDSIDGLQLKNRAAVFADFADGVVGSFGVISVAAKNLGLADFENYQERLQEIVAITGSFEQIQRAANGETIAGIKNMFQLAKAYVLGGEAATKSGKATRLALAATGIGLLIIGVGLLIANWDKLSAKVKGLPVLFDKLRAVAAGAFDAIGAGIKTVAQAIDLAVSGDFSGAAKKARSVGAAIGKAYAVGYQESVAAVAQLAADKQLRLTVEANKRLIAEQEAAGEDTYALKRKTLQQELSLLKKETEEERKVYADKLSEIRVLDNQHRKQQADERKAADEKARQQAFEAHQQRLADMGAEHLETIETIRQQQQEIANAITDGLGKAFNIKRLDTNLPETVKGVLLNTEQVIDAKLPSLADKILLGLFGVNPEKLDSTKQLISDAYSGLVETVAGVGSMWVSAATEEADAALGAAQARYDEVSQKLDAARSKREASEAQLQTASGARRDYLLKKIESERKAEERLAGEKRKAAAEQVRAEKEKQKLERISQQISLASAGASAVQAGARAVASAAAIGFPQNIPAMLSAFAAVATLVVSARGLAKTFRAGGLVDGPSHEQGGVQMWHKSGAHLGEMEGGEYIINRQSTAKYLPLLEQINQAGRTRVLPAPRAKFAEGGQVPAAPGSLPPGMVAVKEADLAELLELTRAVAGASAATAAATATVASYGPPRLGIGFQEALEIDNLRNEAMKLEAQASIGTSSKHQYFRP</sequence>
<dbReference type="OrthoDB" id="892961at2"/>
<evidence type="ECO:0000256" key="2">
    <source>
        <dbReference type="SAM" id="Phobius"/>
    </source>
</evidence>
<keyword evidence="2" id="KW-1133">Transmembrane helix</keyword>
<evidence type="ECO:0000313" key="4">
    <source>
        <dbReference type="Proteomes" id="UP000297549"/>
    </source>
</evidence>
<proteinExistence type="predicted"/>
<feature type="transmembrane region" description="Helical" evidence="2">
    <location>
        <begin position="161"/>
        <end position="182"/>
    </location>
</feature>
<feature type="coiled-coil region" evidence="1">
    <location>
        <begin position="472"/>
        <end position="499"/>
    </location>
</feature>
<keyword evidence="1" id="KW-0175">Coiled coil</keyword>
<dbReference type="RefSeq" id="WP_135462350.1">
    <property type="nucleotide sequence ID" value="NZ_SRLC01000001.1"/>
</dbReference>
<gene>
    <name evidence="3" type="ORF">E5K00_06060</name>
</gene>
<keyword evidence="2" id="KW-0472">Membrane</keyword>
<organism evidence="3 4">
    <name type="scientific">Hymenobacter aquaticus</name>
    <dbReference type="NCBI Taxonomy" id="1867101"/>
    <lineage>
        <taxon>Bacteria</taxon>
        <taxon>Pseudomonadati</taxon>
        <taxon>Bacteroidota</taxon>
        <taxon>Cytophagia</taxon>
        <taxon>Cytophagales</taxon>
        <taxon>Hymenobacteraceae</taxon>
        <taxon>Hymenobacter</taxon>
    </lineage>
</organism>
<keyword evidence="4" id="KW-1185">Reference proteome</keyword>
<protein>
    <submittedName>
        <fullName evidence="3">Uncharacterized protein</fullName>
    </submittedName>
</protein>
<dbReference type="EMBL" id="SRLC01000001">
    <property type="protein sequence ID" value="TGE24769.1"/>
    <property type="molecule type" value="Genomic_DNA"/>
</dbReference>
<keyword evidence="2" id="KW-0812">Transmembrane</keyword>
<feature type="coiled-coil region" evidence="1">
    <location>
        <begin position="13"/>
        <end position="47"/>
    </location>
</feature>
<comment type="caution">
    <text evidence="3">The sequence shown here is derived from an EMBL/GenBank/DDBJ whole genome shotgun (WGS) entry which is preliminary data.</text>
</comment>
<name>A0A4Z0Q5R4_9BACT</name>
<accession>A0A4Z0Q5R4</accession>
<dbReference type="AlphaFoldDB" id="A0A4Z0Q5R4"/>